<dbReference type="AlphaFoldDB" id="A0A2P5HRU8"/>
<dbReference type="Proteomes" id="UP000094444">
    <property type="component" value="Unassembled WGS sequence"/>
</dbReference>
<keyword evidence="3 4" id="KW-0687">Ribonucleoprotein</keyword>
<evidence type="ECO:0000313" key="6">
    <source>
        <dbReference type="Proteomes" id="UP000094444"/>
    </source>
</evidence>
<comment type="similarity">
    <text evidence="1 4">Belongs to the bacterial ribosomal protein bL36 family.</text>
</comment>
<evidence type="ECO:0000256" key="4">
    <source>
        <dbReference type="RuleBase" id="RU000570"/>
    </source>
</evidence>
<protein>
    <recommendedName>
        <fullName evidence="4">Ribosomal protein</fullName>
    </recommendedName>
</protein>
<dbReference type="PANTHER" id="PTHR18804">
    <property type="entry name" value="RIBOSOMAL PROTEIN"/>
    <property type="match status" value="1"/>
</dbReference>
<dbReference type="GO" id="GO:0005840">
    <property type="term" value="C:ribosome"/>
    <property type="evidence" value="ECO:0007669"/>
    <property type="project" value="UniProtKB-KW"/>
</dbReference>
<dbReference type="STRING" id="158607.A0A2P5HRU8"/>
<dbReference type="Pfam" id="PF00444">
    <property type="entry name" value="Ribosomal_L36"/>
    <property type="match status" value="1"/>
</dbReference>
<dbReference type="EMBL" id="MAVT02000884">
    <property type="protein sequence ID" value="POS72983.1"/>
    <property type="molecule type" value="Genomic_DNA"/>
</dbReference>
<name>A0A2P5HRU8_DIAHE</name>
<gene>
    <name evidence="5" type="ORF">DHEL01_v208620</name>
</gene>
<dbReference type="GO" id="GO:0006412">
    <property type="term" value="P:translation"/>
    <property type="evidence" value="ECO:0007669"/>
    <property type="project" value="InterPro"/>
</dbReference>
<sequence>MQVLFATTKPRWALSTGFRSMMASNVSIARCMRASYSISCLARSLRDLYLSSTSRPTTRTTVNFRPHAYVGQGRGLSSSIASTSALSAVTRPVARPLAATALQQQIRGMKVHSSIKKRCEHCKIVRRKKGKRGNGYRYVICSANPRHKQRQGS</sequence>
<accession>A0A2P5HRU8</accession>
<dbReference type="GO" id="GO:1990904">
    <property type="term" value="C:ribonucleoprotein complex"/>
    <property type="evidence" value="ECO:0007669"/>
    <property type="project" value="UniProtKB-KW"/>
</dbReference>
<dbReference type="InterPro" id="IPR052010">
    <property type="entry name" value="Ribosomal_LSU_bL36"/>
</dbReference>
<dbReference type="SUPFAM" id="SSF57840">
    <property type="entry name" value="Ribosomal protein L36"/>
    <property type="match status" value="1"/>
</dbReference>
<dbReference type="OrthoDB" id="10265903at2759"/>
<evidence type="ECO:0000256" key="2">
    <source>
        <dbReference type="ARBA" id="ARBA00022980"/>
    </source>
</evidence>
<dbReference type="NCBIfam" id="TIGR01022">
    <property type="entry name" value="rpmJ_bact"/>
    <property type="match status" value="1"/>
</dbReference>
<dbReference type="InParanoid" id="A0A2P5HRU8"/>
<evidence type="ECO:0000256" key="1">
    <source>
        <dbReference type="ARBA" id="ARBA00007645"/>
    </source>
</evidence>
<comment type="caution">
    <text evidence="5">The sequence shown here is derived from an EMBL/GenBank/DDBJ whole genome shotgun (WGS) entry which is preliminary data.</text>
</comment>
<dbReference type="PANTHER" id="PTHR18804:SF16">
    <property type="entry name" value="RIBOSOMAL PROTEIN"/>
    <property type="match status" value="1"/>
</dbReference>
<organism evidence="5 6">
    <name type="scientific">Diaporthe helianthi</name>
    <dbReference type="NCBI Taxonomy" id="158607"/>
    <lineage>
        <taxon>Eukaryota</taxon>
        <taxon>Fungi</taxon>
        <taxon>Dikarya</taxon>
        <taxon>Ascomycota</taxon>
        <taxon>Pezizomycotina</taxon>
        <taxon>Sordariomycetes</taxon>
        <taxon>Sordariomycetidae</taxon>
        <taxon>Diaporthales</taxon>
        <taxon>Diaporthaceae</taxon>
        <taxon>Diaporthe</taxon>
    </lineage>
</organism>
<dbReference type="InterPro" id="IPR035977">
    <property type="entry name" value="Ribosomal_bL36_sp"/>
</dbReference>
<dbReference type="InterPro" id="IPR000473">
    <property type="entry name" value="Ribosomal_bL36"/>
</dbReference>
<evidence type="ECO:0000256" key="3">
    <source>
        <dbReference type="ARBA" id="ARBA00023274"/>
    </source>
</evidence>
<evidence type="ECO:0000313" key="5">
    <source>
        <dbReference type="EMBL" id="POS72983.1"/>
    </source>
</evidence>
<dbReference type="HAMAP" id="MF_00251">
    <property type="entry name" value="Ribosomal_bL36"/>
    <property type="match status" value="1"/>
</dbReference>
<keyword evidence="2 4" id="KW-0689">Ribosomal protein</keyword>
<proteinExistence type="inferred from homology"/>
<keyword evidence="6" id="KW-1185">Reference proteome</keyword>
<reference evidence="5" key="1">
    <citation type="submission" date="2017-09" db="EMBL/GenBank/DDBJ databases">
        <title>Polyketide synthases of a Diaporthe helianthi virulent isolate.</title>
        <authorList>
            <person name="Baroncelli R."/>
        </authorList>
    </citation>
    <scope>NUCLEOTIDE SEQUENCE [LARGE SCALE GENOMIC DNA]</scope>
    <source>
        <strain evidence="5">7/96</strain>
    </source>
</reference>
<dbReference type="GO" id="GO:0003735">
    <property type="term" value="F:structural constituent of ribosome"/>
    <property type="evidence" value="ECO:0007669"/>
    <property type="project" value="InterPro"/>
</dbReference>